<keyword evidence="2" id="KW-1185">Reference proteome</keyword>
<sequence>MERSVYHYTYKGSETINNLEVDLYTFKCEFNHTYIVKIEKYKPNIYIIQFYLKSHTDSDNKHSLIIAEDSKRKRNGATNFLIF</sequence>
<dbReference type="KEGG" id="pcea:J3359_01490"/>
<organism evidence="1 2">
    <name type="scientific">Polaribacter cellanae</name>
    <dbReference type="NCBI Taxonomy" id="2818493"/>
    <lineage>
        <taxon>Bacteria</taxon>
        <taxon>Pseudomonadati</taxon>
        <taxon>Bacteroidota</taxon>
        <taxon>Flavobacteriia</taxon>
        <taxon>Flavobacteriales</taxon>
        <taxon>Flavobacteriaceae</taxon>
    </lineage>
</organism>
<evidence type="ECO:0000313" key="2">
    <source>
        <dbReference type="Proteomes" id="UP000663920"/>
    </source>
</evidence>
<dbReference type="Proteomes" id="UP000663920">
    <property type="component" value="Chromosome"/>
</dbReference>
<evidence type="ECO:0000313" key="1">
    <source>
        <dbReference type="EMBL" id="QTE22974.1"/>
    </source>
</evidence>
<name>A0A975CQG7_9FLAO</name>
<protein>
    <submittedName>
        <fullName evidence="1">Uncharacterized protein</fullName>
    </submittedName>
</protein>
<gene>
    <name evidence="1" type="ORF">J3359_01490</name>
</gene>
<proteinExistence type="predicted"/>
<accession>A0A975CQG7</accession>
<reference evidence="1 2" key="1">
    <citation type="submission" date="2021-03" db="EMBL/GenBank/DDBJ databases">
        <title>Complete genome of Polaribacter_sp.SM13.</title>
        <authorList>
            <person name="Jeong S.W."/>
            <person name="Bae J.W."/>
        </authorList>
    </citation>
    <scope>NUCLEOTIDE SEQUENCE [LARGE SCALE GENOMIC DNA]</scope>
    <source>
        <strain evidence="1 2">SM13</strain>
    </source>
</reference>
<dbReference type="AlphaFoldDB" id="A0A975CQG7"/>
<dbReference type="RefSeq" id="WP_208078990.1">
    <property type="nucleotide sequence ID" value="NZ_CP071869.1"/>
</dbReference>
<dbReference type="EMBL" id="CP071869">
    <property type="protein sequence ID" value="QTE22974.1"/>
    <property type="molecule type" value="Genomic_DNA"/>
</dbReference>